<dbReference type="SUPFAM" id="SSF53300">
    <property type="entry name" value="vWA-like"/>
    <property type="match status" value="1"/>
</dbReference>
<dbReference type="InterPro" id="IPR036465">
    <property type="entry name" value="vWFA_dom_sf"/>
</dbReference>
<gene>
    <name evidence="1" type="ORF">METZ01_LOCUS301951</name>
</gene>
<proteinExistence type="predicted"/>
<evidence type="ECO:0000313" key="1">
    <source>
        <dbReference type="EMBL" id="SVC49097.1"/>
    </source>
</evidence>
<protein>
    <recommendedName>
        <fullName evidence="2">VWFA domain-containing protein</fullName>
    </recommendedName>
</protein>
<dbReference type="EMBL" id="UINC01094128">
    <property type="protein sequence ID" value="SVC49097.1"/>
    <property type="molecule type" value="Genomic_DNA"/>
</dbReference>
<dbReference type="InterPro" id="IPR010607">
    <property type="entry name" value="DUF1194"/>
</dbReference>
<dbReference type="AlphaFoldDB" id="A0A382MMS7"/>
<dbReference type="Pfam" id="PF06707">
    <property type="entry name" value="DUF1194"/>
    <property type="match status" value="1"/>
</dbReference>
<sequence length="130" mass="13757">MSLGIVGWVSAQDREIVDIEMVLAVDISSSVDLDEYNLQMNGLAAAFRHPEVIAAIEGLEGGGIALTLVQWSGTWAQSAVVGWTRVFDEGSAAAFAQLLEDAKRAFPGGATSISGAIHYGLTELQSNDFD</sequence>
<name>A0A382MMS7_9ZZZZ</name>
<evidence type="ECO:0008006" key="2">
    <source>
        <dbReference type="Google" id="ProtNLM"/>
    </source>
</evidence>
<feature type="non-terminal residue" evidence="1">
    <location>
        <position position="130"/>
    </location>
</feature>
<reference evidence="1" key="1">
    <citation type="submission" date="2018-05" db="EMBL/GenBank/DDBJ databases">
        <authorList>
            <person name="Lanie J.A."/>
            <person name="Ng W.-L."/>
            <person name="Kazmierczak K.M."/>
            <person name="Andrzejewski T.M."/>
            <person name="Davidsen T.M."/>
            <person name="Wayne K.J."/>
            <person name="Tettelin H."/>
            <person name="Glass J.I."/>
            <person name="Rusch D."/>
            <person name="Podicherti R."/>
            <person name="Tsui H.-C.T."/>
            <person name="Winkler M.E."/>
        </authorList>
    </citation>
    <scope>NUCLEOTIDE SEQUENCE</scope>
</reference>
<accession>A0A382MMS7</accession>
<organism evidence="1">
    <name type="scientific">marine metagenome</name>
    <dbReference type="NCBI Taxonomy" id="408172"/>
    <lineage>
        <taxon>unclassified sequences</taxon>
        <taxon>metagenomes</taxon>
        <taxon>ecological metagenomes</taxon>
    </lineage>
</organism>